<organism evidence="8 9">
    <name type="scientific">Photinus pyralis</name>
    <name type="common">Common eastern firefly</name>
    <name type="synonym">Lampyris pyralis</name>
    <dbReference type="NCBI Taxonomy" id="7054"/>
    <lineage>
        <taxon>Eukaryota</taxon>
        <taxon>Metazoa</taxon>
        <taxon>Ecdysozoa</taxon>
        <taxon>Arthropoda</taxon>
        <taxon>Hexapoda</taxon>
        <taxon>Insecta</taxon>
        <taxon>Pterygota</taxon>
        <taxon>Neoptera</taxon>
        <taxon>Endopterygota</taxon>
        <taxon>Coleoptera</taxon>
        <taxon>Polyphaga</taxon>
        <taxon>Elateriformia</taxon>
        <taxon>Elateroidea</taxon>
        <taxon>Lampyridae</taxon>
        <taxon>Lampyrinae</taxon>
        <taxon>Photinus</taxon>
    </lineage>
</organism>
<feature type="chain" id="PRO_5024336582" description="Neurotransmitter-gated ion-channel ligand-binding domain-containing protein" evidence="6">
    <location>
        <begin position="19"/>
        <end position="412"/>
    </location>
</feature>
<evidence type="ECO:0000313" key="9">
    <source>
        <dbReference type="Proteomes" id="UP000327044"/>
    </source>
</evidence>
<evidence type="ECO:0000256" key="3">
    <source>
        <dbReference type="ARBA" id="ARBA00022989"/>
    </source>
</evidence>
<dbReference type="SUPFAM" id="SSF90112">
    <property type="entry name" value="Neurotransmitter-gated ion-channel transmembrane pore"/>
    <property type="match status" value="1"/>
</dbReference>
<feature type="domain" description="Neurotransmitter-gated ion-channel ligand-binding" evidence="7">
    <location>
        <begin position="41"/>
        <end position="242"/>
    </location>
</feature>
<dbReference type="InterPro" id="IPR036719">
    <property type="entry name" value="Neuro-gated_channel_TM_sf"/>
</dbReference>
<protein>
    <recommendedName>
        <fullName evidence="7">Neurotransmitter-gated ion-channel ligand-binding domain-containing protein</fullName>
    </recommendedName>
</protein>
<proteinExistence type="predicted"/>
<gene>
    <name evidence="8" type="ORF">PPYR_03123</name>
</gene>
<comment type="subcellular location">
    <subcellularLocation>
        <location evidence="1">Membrane</location>
        <topology evidence="1">Multi-pass membrane protein</topology>
    </subcellularLocation>
</comment>
<keyword evidence="4 5" id="KW-0472">Membrane</keyword>
<evidence type="ECO:0000256" key="1">
    <source>
        <dbReference type="ARBA" id="ARBA00004141"/>
    </source>
</evidence>
<dbReference type="Gene3D" id="2.70.170.10">
    <property type="entry name" value="Neurotransmitter-gated ion-channel ligand-binding domain"/>
    <property type="match status" value="1"/>
</dbReference>
<feature type="transmembrane region" description="Helical" evidence="5">
    <location>
        <begin position="274"/>
        <end position="292"/>
    </location>
</feature>
<dbReference type="SUPFAM" id="SSF63712">
    <property type="entry name" value="Nicotinic receptor ligand binding domain-like"/>
    <property type="match status" value="1"/>
</dbReference>
<keyword evidence="9" id="KW-1185">Reference proteome</keyword>
<feature type="transmembrane region" description="Helical" evidence="5">
    <location>
        <begin position="304"/>
        <end position="327"/>
    </location>
</feature>
<dbReference type="EMBL" id="VVIM01000011">
    <property type="protein sequence ID" value="KAB0791323.1"/>
    <property type="molecule type" value="Genomic_DNA"/>
</dbReference>
<dbReference type="InterPro" id="IPR038050">
    <property type="entry name" value="Neuro_actylchol_rec"/>
</dbReference>
<evidence type="ECO:0000256" key="2">
    <source>
        <dbReference type="ARBA" id="ARBA00022692"/>
    </source>
</evidence>
<reference evidence="8 9" key="1">
    <citation type="journal article" date="2018" name="Elife">
        <title>Firefly genomes illuminate parallel origins of bioluminescence in beetles.</title>
        <authorList>
            <person name="Fallon T.R."/>
            <person name="Lower S.E."/>
            <person name="Chang C.H."/>
            <person name="Bessho-Uehara M."/>
            <person name="Martin G.J."/>
            <person name="Bewick A.J."/>
            <person name="Behringer M."/>
            <person name="Debat H.J."/>
            <person name="Wong I."/>
            <person name="Day J.C."/>
            <person name="Suvorov A."/>
            <person name="Silva C.J."/>
            <person name="Stanger-Hall K.F."/>
            <person name="Hall D.W."/>
            <person name="Schmitz R.J."/>
            <person name="Nelson D.R."/>
            <person name="Lewis S.M."/>
            <person name="Shigenobu S."/>
            <person name="Bybee S.M."/>
            <person name="Larracuente A.M."/>
            <person name="Oba Y."/>
            <person name="Weng J.K."/>
        </authorList>
    </citation>
    <scope>NUCLEOTIDE SEQUENCE [LARGE SCALE GENOMIC DNA]</scope>
    <source>
        <strain evidence="8">1611_PpyrPB1</strain>
        <tissue evidence="8">Whole body</tissue>
    </source>
</reference>
<evidence type="ECO:0000256" key="4">
    <source>
        <dbReference type="ARBA" id="ARBA00023136"/>
    </source>
</evidence>
<feature type="transmembrane region" description="Helical" evidence="5">
    <location>
        <begin position="394"/>
        <end position="411"/>
    </location>
</feature>
<name>A0A5N4A1W7_PHOPY</name>
<dbReference type="OrthoDB" id="5975154at2759"/>
<evidence type="ECO:0000256" key="5">
    <source>
        <dbReference type="SAM" id="Phobius"/>
    </source>
</evidence>
<accession>A0A5N4A1W7</accession>
<dbReference type="Pfam" id="PF02931">
    <property type="entry name" value="Neur_chan_LBD"/>
    <property type="match status" value="1"/>
</dbReference>
<dbReference type="CDD" id="cd18989">
    <property type="entry name" value="LGIC_ECD_cation"/>
    <property type="match status" value="1"/>
</dbReference>
<dbReference type="InterPro" id="IPR006202">
    <property type="entry name" value="Neur_chan_lig-bd"/>
</dbReference>
<evidence type="ECO:0000313" key="8">
    <source>
        <dbReference type="EMBL" id="KAB0791323.1"/>
    </source>
</evidence>
<keyword evidence="3 5" id="KW-1133">Transmembrane helix</keyword>
<dbReference type="GO" id="GO:0005230">
    <property type="term" value="F:extracellular ligand-gated monoatomic ion channel activity"/>
    <property type="evidence" value="ECO:0007669"/>
    <property type="project" value="InterPro"/>
</dbReference>
<dbReference type="Gene3D" id="1.20.58.390">
    <property type="entry name" value="Neurotransmitter-gated ion-channel transmembrane domain"/>
    <property type="match status" value="1"/>
</dbReference>
<dbReference type="FunFam" id="2.70.170.10:FF:000028">
    <property type="entry name" value="AcetylCholine Receptor"/>
    <property type="match status" value="1"/>
</dbReference>
<evidence type="ECO:0000259" key="7">
    <source>
        <dbReference type="Pfam" id="PF02931"/>
    </source>
</evidence>
<dbReference type="GO" id="GO:0004888">
    <property type="term" value="F:transmembrane signaling receptor activity"/>
    <property type="evidence" value="ECO:0007669"/>
    <property type="project" value="InterPro"/>
</dbReference>
<dbReference type="AlphaFoldDB" id="A0A5N4A1W7"/>
<dbReference type="InParanoid" id="A0A5N4A1W7"/>
<dbReference type="InterPro" id="IPR036734">
    <property type="entry name" value="Neur_chan_lig-bd_sf"/>
</dbReference>
<dbReference type="PRINTS" id="PR00252">
    <property type="entry name" value="NRIONCHANNEL"/>
</dbReference>
<sequence>MIRLLIVIAWFYVSCARGDGVHDHGRRTVSNPLWNETSLDKLRNDLLLNYDKFAKAVEGNVTEVGIGLTIVYVETDELNSTFTSSMWLKLSWKDPKLVWSSQDYNGIDSLKMADHEIWQPDIYLFNGANTGGEPIIRYGNPYALVQPDGSVVWVPPIKLTALCDFDMYYWPFDTQRCYLRFGSGSRSRADIRLVSKGVDFKTAIPIVQWTIACTDTIVEVTRAGYPDQFYHVLYNLTLTRKPSTTTTVATTVICCSACLVLAQRFLTFKTGRGLILRCLTSVVLCIFLVYFGTRVAPKRSAAPWIVSFLSACLFLHCITVIESVMVTCMSKLSNPKRVAWKVKGWLGGRFGRILLLDDCIVECERCVDSTDDQHGGKCAASHDWELCHIAIDRLLFLIYFLILALLILAYII</sequence>
<dbReference type="InterPro" id="IPR006201">
    <property type="entry name" value="Neur_channel"/>
</dbReference>
<comment type="caution">
    <text evidence="8">The sequence shown here is derived from an EMBL/GenBank/DDBJ whole genome shotgun (WGS) entry which is preliminary data.</text>
</comment>
<dbReference type="PANTHER" id="PTHR18945">
    <property type="entry name" value="NEUROTRANSMITTER GATED ION CHANNEL"/>
    <property type="match status" value="1"/>
</dbReference>
<feature type="signal peptide" evidence="6">
    <location>
        <begin position="1"/>
        <end position="18"/>
    </location>
</feature>
<keyword evidence="6" id="KW-0732">Signal</keyword>
<dbReference type="GO" id="GO:0016020">
    <property type="term" value="C:membrane"/>
    <property type="evidence" value="ECO:0007669"/>
    <property type="project" value="UniProtKB-SubCell"/>
</dbReference>
<keyword evidence="2 5" id="KW-0812">Transmembrane</keyword>
<dbReference type="Proteomes" id="UP000327044">
    <property type="component" value="Unassembled WGS sequence"/>
</dbReference>
<evidence type="ECO:0000256" key="6">
    <source>
        <dbReference type="SAM" id="SignalP"/>
    </source>
</evidence>